<evidence type="ECO:0000259" key="8">
    <source>
        <dbReference type="PROSITE" id="PS50928"/>
    </source>
</evidence>
<reference evidence="9 10" key="1">
    <citation type="submission" date="2019-11" db="EMBL/GenBank/DDBJ databases">
        <authorList>
            <person name="Criscuolo A."/>
        </authorList>
    </citation>
    <scope>NUCLEOTIDE SEQUENCE [LARGE SCALE GENOMIC DNA]</scope>
    <source>
        <strain evidence="9">CIP111667</strain>
    </source>
</reference>
<dbReference type="GO" id="GO:0055085">
    <property type="term" value="P:transmembrane transport"/>
    <property type="evidence" value="ECO:0007669"/>
    <property type="project" value="InterPro"/>
</dbReference>
<dbReference type="InterPro" id="IPR035906">
    <property type="entry name" value="MetI-like_sf"/>
</dbReference>
<evidence type="ECO:0000256" key="7">
    <source>
        <dbReference type="RuleBase" id="RU363032"/>
    </source>
</evidence>
<evidence type="ECO:0000256" key="4">
    <source>
        <dbReference type="ARBA" id="ARBA00022692"/>
    </source>
</evidence>
<protein>
    <submittedName>
        <fullName evidence="9">Aliphatic sulfonates transport permease protein SsuC</fullName>
    </submittedName>
</protein>
<evidence type="ECO:0000313" key="10">
    <source>
        <dbReference type="Proteomes" id="UP000419743"/>
    </source>
</evidence>
<feature type="transmembrane region" description="Helical" evidence="7">
    <location>
        <begin position="145"/>
        <end position="163"/>
    </location>
</feature>
<dbReference type="AlphaFoldDB" id="A0A7M4DRE6"/>
<organism evidence="9 10">
    <name type="scientific">Occultella aeris</name>
    <dbReference type="NCBI Taxonomy" id="2761496"/>
    <lineage>
        <taxon>Bacteria</taxon>
        <taxon>Bacillati</taxon>
        <taxon>Actinomycetota</taxon>
        <taxon>Actinomycetes</taxon>
        <taxon>Micrococcales</taxon>
        <taxon>Ruaniaceae</taxon>
        <taxon>Occultella</taxon>
    </lineage>
</organism>
<evidence type="ECO:0000256" key="6">
    <source>
        <dbReference type="ARBA" id="ARBA00023136"/>
    </source>
</evidence>
<dbReference type="PROSITE" id="PS50928">
    <property type="entry name" value="ABC_TM1"/>
    <property type="match status" value="1"/>
</dbReference>
<dbReference type="Gene3D" id="1.10.3720.10">
    <property type="entry name" value="MetI-like"/>
    <property type="match status" value="1"/>
</dbReference>
<dbReference type="EMBL" id="CACRYJ010000067">
    <property type="protein sequence ID" value="VZO40040.1"/>
    <property type="molecule type" value="Genomic_DNA"/>
</dbReference>
<feature type="transmembrane region" description="Helical" evidence="7">
    <location>
        <begin position="50"/>
        <end position="73"/>
    </location>
</feature>
<comment type="similarity">
    <text evidence="7">Belongs to the binding-protein-dependent transport system permease family.</text>
</comment>
<evidence type="ECO:0000256" key="3">
    <source>
        <dbReference type="ARBA" id="ARBA00022475"/>
    </source>
</evidence>
<feature type="transmembrane region" description="Helical" evidence="7">
    <location>
        <begin position="262"/>
        <end position="284"/>
    </location>
</feature>
<feature type="transmembrane region" description="Helical" evidence="7">
    <location>
        <begin position="169"/>
        <end position="187"/>
    </location>
</feature>
<keyword evidence="5 7" id="KW-1133">Transmembrane helix</keyword>
<evidence type="ECO:0000256" key="5">
    <source>
        <dbReference type="ARBA" id="ARBA00022989"/>
    </source>
</evidence>
<dbReference type="PANTHER" id="PTHR30151:SF0">
    <property type="entry name" value="ABC TRANSPORTER PERMEASE PROTEIN MJ0413-RELATED"/>
    <property type="match status" value="1"/>
</dbReference>
<keyword evidence="10" id="KW-1185">Reference proteome</keyword>
<evidence type="ECO:0000256" key="2">
    <source>
        <dbReference type="ARBA" id="ARBA00022448"/>
    </source>
</evidence>
<feature type="transmembrane region" description="Helical" evidence="7">
    <location>
        <begin position="208"/>
        <end position="236"/>
    </location>
</feature>
<dbReference type="SUPFAM" id="SSF161098">
    <property type="entry name" value="MetI-like"/>
    <property type="match status" value="1"/>
</dbReference>
<keyword evidence="4 7" id="KW-0812">Transmembrane</keyword>
<comment type="subcellular location">
    <subcellularLocation>
        <location evidence="1 7">Cell membrane</location>
        <topology evidence="1 7">Multi-pass membrane protein</topology>
    </subcellularLocation>
</comment>
<name>A0A7M4DRE6_9MICO</name>
<feature type="domain" description="ABC transmembrane type-1" evidence="8">
    <location>
        <begin position="101"/>
        <end position="281"/>
    </location>
</feature>
<keyword evidence="2 7" id="KW-0813">Transport</keyword>
<gene>
    <name evidence="9" type="primary">ssuC_5</name>
    <name evidence="9" type="ORF">HALOF300_04741</name>
</gene>
<sequence>MSGRLVAPAASARRAAGHPLVPDGVARPVRGLRTAVGAAWARHRATIAPVLLGIVGTGTVIAGWAMITATGLVSERSLPSPTAVATSLPLVLADPDLHAGLADTLLTWLGALALASAVAIVLGVLIGTVPWLARPAMVAVNALRSIPSTALIPLAILLFGLGPAMKGAVAVYAVAPIVLINTIYGVAGTEPMRIDAARSMHWPWWRRWAWLVLPSATPAIVTGIRVASGIALVVVVSAELLGGRSGAGLILVQYQQALRIDMAYACITVIGVVGMALYGLLTLAERRTIARIHLV</sequence>
<keyword evidence="6 7" id="KW-0472">Membrane</keyword>
<dbReference type="InterPro" id="IPR000515">
    <property type="entry name" value="MetI-like"/>
</dbReference>
<accession>A0A7M4DRE6</accession>
<dbReference type="Pfam" id="PF00528">
    <property type="entry name" value="BPD_transp_1"/>
    <property type="match status" value="1"/>
</dbReference>
<dbReference type="CDD" id="cd06261">
    <property type="entry name" value="TM_PBP2"/>
    <property type="match status" value="1"/>
</dbReference>
<evidence type="ECO:0000256" key="1">
    <source>
        <dbReference type="ARBA" id="ARBA00004651"/>
    </source>
</evidence>
<feature type="transmembrane region" description="Helical" evidence="7">
    <location>
        <begin position="105"/>
        <end position="133"/>
    </location>
</feature>
<proteinExistence type="inferred from homology"/>
<comment type="caution">
    <text evidence="9">The sequence shown here is derived from an EMBL/GenBank/DDBJ whole genome shotgun (WGS) entry which is preliminary data.</text>
</comment>
<keyword evidence="3" id="KW-1003">Cell membrane</keyword>
<evidence type="ECO:0000313" key="9">
    <source>
        <dbReference type="EMBL" id="VZO40040.1"/>
    </source>
</evidence>
<dbReference type="GO" id="GO:0005886">
    <property type="term" value="C:plasma membrane"/>
    <property type="evidence" value="ECO:0007669"/>
    <property type="project" value="UniProtKB-SubCell"/>
</dbReference>
<dbReference type="PANTHER" id="PTHR30151">
    <property type="entry name" value="ALKANE SULFONATE ABC TRANSPORTER-RELATED, MEMBRANE SUBUNIT"/>
    <property type="match status" value="1"/>
</dbReference>
<dbReference type="Proteomes" id="UP000419743">
    <property type="component" value="Unassembled WGS sequence"/>
</dbReference>